<dbReference type="AlphaFoldDB" id="A0A6A5Z9R6"/>
<keyword evidence="3" id="KW-1185">Reference proteome</keyword>
<proteinExistence type="predicted"/>
<keyword evidence="1" id="KW-1133">Transmembrane helix</keyword>
<keyword evidence="1" id="KW-0472">Membrane</keyword>
<keyword evidence="1" id="KW-0812">Transmembrane</keyword>
<gene>
    <name evidence="2" type="ORF">BDV96DRAFT_573544</name>
</gene>
<organism evidence="2 3">
    <name type="scientific">Lophiotrema nucula</name>
    <dbReference type="NCBI Taxonomy" id="690887"/>
    <lineage>
        <taxon>Eukaryota</taxon>
        <taxon>Fungi</taxon>
        <taxon>Dikarya</taxon>
        <taxon>Ascomycota</taxon>
        <taxon>Pezizomycotina</taxon>
        <taxon>Dothideomycetes</taxon>
        <taxon>Pleosporomycetidae</taxon>
        <taxon>Pleosporales</taxon>
        <taxon>Lophiotremataceae</taxon>
        <taxon>Lophiotrema</taxon>
    </lineage>
</organism>
<feature type="non-terminal residue" evidence="2">
    <location>
        <position position="128"/>
    </location>
</feature>
<sequence>MQNSFLISTLIMTIVVGKVGHLLFGTFSRTHVTDRSEQLKPIAWPIALQQVFQQSTTTCAPSVCLPDRKAELIEHLSHGFCSYRLLLVRARQIALFKVASRTYWERVLRHVPAQLAALSCVYRVRVLL</sequence>
<feature type="transmembrane region" description="Helical" evidence="1">
    <location>
        <begin position="6"/>
        <end position="27"/>
    </location>
</feature>
<evidence type="ECO:0000313" key="3">
    <source>
        <dbReference type="Proteomes" id="UP000799770"/>
    </source>
</evidence>
<accession>A0A6A5Z9R6</accession>
<evidence type="ECO:0000313" key="2">
    <source>
        <dbReference type="EMBL" id="KAF2116200.1"/>
    </source>
</evidence>
<reference evidence="2" key="1">
    <citation type="journal article" date="2020" name="Stud. Mycol.">
        <title>101 Dothideomycetes genomes: a test case for predicting lifestyles and emergence of pathogens.</title>
        <authorList>
            <person name="Haridas S."/>
            <person name="Albert R."/>
            <person name="Binder M."/>
            <person name="Bloem J."/>
            <person name="Labutti K."/>
            <person name="Salamov A."/>
            <person name="Andreopoulos B."/>
            <person name="Baker S."/>
            <person name="Barry K."/>
            <person name="Bills G."/>
            <person name="Bluhm B."/>
            <person name="Cannon C."/>
            <person name="Castanera R."/>
            <person name="Culley D."/>
            <person name="Daum C."/>
            <person name="Ezra D."/>
            <person name="Gonzalez J."/>
            <person name="Henrissat B."/>
            <person name="Kuo A."/>
            <person name="Liang C."/>
            <person name="Lipzen A."/>
            <person name="Lutzoni F."/>
            <person name="Magnuson J."/>
            <person name="Mondo S."/>
            <person name="Nolan M."/>
            <person name="Ohm R."/>
            <person name="Pangilinan J."/>
            <person name="Park H.-J."/>
            <person name="Ramirez L."/>
            <person name="Alfaro M."/>
            <person name="Sun H."/>
            <person name="Tritt A."/>
            <person name="Yoshinaga Y."/>
            <person name="Zwiers L.-H."/>
            <person name="Turgeon B."/>
            <person name="Goodwin S."/>
            <person name="Spatafora J."/>
            <person name="Crous P."/>
            <person name="Grigoriev I."/>
        </authorList>
    </citation>
    <scope>NUCLEOTIDE SEQUENCE</scope>
    <source>
        <strain evidence="2">CBS 627.86</strain>
    </source>
</reference>
<dbReference type="EMBL" id="ML977321">
    <property type="protein sequence ID" value="KAF2116200.1"/>
    <property type="molecule type" value="Genomic_DNA"/>
</dbReference>
<name>A0A6A5Z9R6_9PLEO</name>
<protein>
    <submittedName>
        <fullName evidence="2">Uncharacterized protein</fullName>
    </submittedName>
</protein>
<evidence type="ECO:0000256" key="1">
    <source>
        <dbReference type="SAM" id="Phobius"/>
    </source>
</evidence>
<dbReference type="Proteomes" id="UP000799770">
    <property type="component" value="Unassembled WGS sequence"/>
</dbReference>